<keyword evidence="2" id="KW-0808">Transferase</keyword>
<feature type="domain" description="4'-phosphopantetheinyl transferase N-terminal" evidence="6">
    <location>
        <begin position="26"/>
        <end position="130"/>
    </location>
</feature>
<organism evidence="7 8">
    <name type="scientific">Uncinocarpus reesii (strain UAMH 1704)</name>
    <dbReference type="NCBI Taxonomy" id="336963"/>
    <lineage>
        <taxon>Eukaryota</taxon>
        <taxon>Fungi</taxon>
        <taxon>Dikarya</taxon>
        <taxon>Ascomycota</taxon>
        <taxon>Pezizomycotina</taxon>
        <taxon>Eurotiomycetes</taxon>
        <taxon>Eurotiomycetidae</taxon>
        <taxon>Onygenales</taxon>
        <taxon>Onygenaceae</taxon>
        <taxon>Uncinocarpus</taxon>
    </lineage>
</organism>
<dbReference type="PANTHER" id="PTHR12215:SF10">
    <property type="entry name" value="L-AMINOADIPATE-SEMIALDEHYDE DEHYDROGENASE-PHOSPHOPANTETHEINYL TRANSFERASE"/>
    <property type="match status" value="1"/>
</dbReference>
<dbReference type="InParanoid" id="C4JEF7"/>
<sequence>MAPSADGVQQPCVLHGLSRWYMDTRWLTATSPSLPLLSTLRPQDQETVKAYYHLADRHMSLASYLLKYLFIHRACRVPWDNIVISRTPAPHKRPCYIPLVSEDRDESTAPVPNIEFNVSHQASLIALAGCVIPGDFIIEAPPATASTPAKPSPTTAPATPQVGIDITCTDERSRRGQNSIPATEAEMHSFIDIYDQVFSSRELDTMKSLPLCPPRTVPLSLGESIQYRLRRFYAYWALKEAYIKMTGEALLAPWLQELEFLNVNPPEPAMDGERPVWGPPETGVQVWLYGRQVEDVRIEMVAFGREYLVATATRGGSGFGASSVELAPWGDFRLVDIERDVTPCATGQCQCLR</sequence>
<dbReference type="GeneID" id="8444391"/>
<dbReference type="InterPro" id="IPR037143">
    <property type="entry name" value="4-PPantetheinyl_Trfase_dom_sf"/>
</dbReference>
<evidence type="ECO:0000256" key="1">
    <source>
        <dbReference type="ARBA" id="ARBA00013172"/>
    </source>
</evidence>
<dbReference type="Gene3D" id="3.90.470.20">
    <property type="entry name" value="4'-phosphopantetheinyl transferase domain"/>
    <property type="match status" value="2"/>
</dbReference>
<comment type="catalytic activity">
    <reaction evidence="3">
        <text>apo-[ACP] + CoA = holo-[ACP] + adenosine 3',5'-bisphosphate + H(+)</text>
        <dbReference type="Rhea" id="RHEA:12068"/>
        <dbReference type="Rhea" id="RHEA-COMP:9685"/>
        <dbReference type="Rhea" id="RHEA-COMP:9690"/>
        <dbReference type="ChEBI" id="CHEBI:15378"/>
        <dbReference type="ChEBI" id="CHEBI:29999"/>
        <dbReference type="ChEBI" id="CHEBI:57287"/>
        <dbReference type="ChEBI" id="CHEBI:58343"/>
        <dbReference type="ChEBI" id="CHEBI:64479"/>
        <dbReference type="EC" id="2.7.8.7"/>
    </reaction>
</comment>
<reference evidence="8" key="1">
    <citation type="journal article" date="2009" name="Genome Res.">
        <title>Comparative genomic analyses of the human fungal pathogens Coccidioides and their relatives.</title>
        <authorList>
            <person name="Sharpton T.J."/>
            <person name="Stajich J.E."/>
            <person name="Rounsley S.D."/>
            <person name="Gardner M.J."/>
            <person name="Wortman J.R."/>
            <person name="Jordar V.S."/>
            <person name="Maiti R."/>
            <person name="Kodira C.D."/>
            <person name="Neafsey D.E."/>
            <person name="Zeng Q."/>
            <person name="Hung C.-Y."/>
            <person name="McMahan C."/>
            <person name="Muszewska A."/>
            <person name="Grynberg M."/>
            <person name="Mandel M.A."/>
            <person name="Kellner E.M."/>
            <person name="Barker B.M."/>
            <person name="Galgiani J.N."/>
            <person name="Orbach M.J."/>
            <person name="Kirkland T.N."/>
            <person name="Cole G.T."/>
            <person name="Henn M.R."/>
            <person name="Birren B.W."/>
            <person name="Taylor J.W."/>
        </authorList>
    </citation>
    <scope>NUCLEOTIDE SEQUENCE [LARGE SCALE GENOMIC DNA]</scope>
    <source>
        <strain evidence="8">UAMH 1704</strain>
    </source>
</reference>
<proteinExistence type="inferred from homology"/>
<feature type="domain" description="4'-phosphopantetheinyl transferase" evidence="5">
    <location>
        <begin position="161"/>
        <end position="264"/>
    </location>
</feature>
<accession>C4JEF7</accession>
<dbReference type="InterPro" id="IPR055066">
    <property type="entry name" value="AASDHPPT_N"/>
</dbReference>
<dbReference type="GO" id="GO:0005829">
    <property type="term" value="C:cytosol"/>
    <property type="evidence" value="ECO:0007669"/>
    <property type="project" value="TreeGrafter"/>
</dbReference>
<dbReference type="Pfam" id="PF01648">
    <property type="entry name" value="ACPS"/>
    <property type="match status" value="1"/>
</dbReference>
<evidence type="ECO:0000313" key="7">
    <source>
        <dbReference type="EMBL" id="EEP75949.1"/>
    </source>
</evidence>
<evidence type="ECO:0000259" key="6">
    <source>
        <dbReference type="Pfam" id="PF22624"/>
    </source>
</evidence>
<dbReference type="GO" id="GO:0000287">
    <property type="term" value="F:magnesium ion binding"/>
    <property type="evidence" value="ECO:0007669"/>
    <property type="project" value="InterPro"/>
</dbReference>
<dbReference type="InterPro" id="IPR050559">
    <property type="entry name" value="P-Pant_transferase_sf"/>
</dbReference>
<evidence type="ECO:0000256" key="4">
    <source>
        <dbReference type="ARBA" id="ARBA00061672"/>
    </source>
</evidence>
<evidence type="ECO:0000256" key="2">
    <source>
        <dbReference type="ARBA" id="ARBA00022679"/>
    </source>
</evidence>
<evidence type="ECO:0000313" key="8">
    <source>
        <dbReference type="Proteomes" id="UP000002058"/>
    </source>
</evidence>
<protein>
    <recommendedName>
        <fullName evidence="1">holo-[acyl-carrier-protein] synthase</fullName>
        <ecNumber evidence="1">2.7.8.7</ecNumber>
    </recommendedName>
</protein>
<dbReference type="InterPro" id="IPR008278">
    <property type="entry name" value="4-PPantetheinyl_Trfase_dom"/>
</dbReference>
<dbReference type="VEuPathDB" id="FungiDB:UREG_00796"/>
<dbReference type="STRING" id="336963.C4JEF7"/>
<comment type="similarity">
    <text evidence="4">Belongs to the P-Pant transferase superfamily.</text>
</comment>
<dbReference type="OMA" id="HRTCRIP"/>
<dbReference type="Pfam" id="PF22624">
    <property type="entry name" value="AASDHPPT_N"/>
    <property type="match status" value="1"/>
</dbReference>
<dbReference type="EC" id="2.7.8.7" evidence="1"/>
<dbReference type="FunFam" id="3.90.470.20:FF:000023">
    <property type="entry name" value="L-aminoadipate-semialdehyde dehydrogenase-phosphopantetheinyl transferase"/>
    <property type="match status" value="1"/>
</dbReference>
<gene>
    <name evidence="7" type="ORF">UREG_00796</name>
</gene>
<dbReference type="EMBL" id="CH476615">
    <property type="protein sequence ID" value="EEP75949.1"/>
    <property type="molecule type" value="Genomic_DNA"/>
</dbReference>
<dbReference type="HOGENOM" id="CLU_031126_1_1_1"/>
<dbReference type="Proteomes" id="UP000002058">
    <property type="component" value="Unassembled WGS sequence"/>
</dbReference>
<dbReference type="eggNOG" id="KOG0945">
    <property type="taxonomic scope" value="Eukaryota"/>
</dbReference>
<dbReference type="PANTHER" id="PTHR12215">
    <property type="entry name" value="PHOSPHOPANTETHEINE TRANSFERASE"/>
    <property type="match status" value="1"/>
</dbReference>
<dbReference type="AlphaFoldDB" id="C4JEF7"/>
<evidence type="ECO:0000259" key="5">
    <source>
        <dbReference type="Pfam" id="PF01648"/>
    </source>
</evidence>
<name>C4JEF7_UNCRE</name>
<dbReference type="GO" id="GO:0019878">
    <property type="term" value="P:lysine biosynthetic process via aminoadipic acid"/>
    <property type="evidence" value="ECO:0007669"/>
    <property type="project" value="TreeGrafter"/>
</dbReference>
<dbReference type="OrthoDB" id="26719at2759"/>
<keyword evidence="8" id="KW-1185">Reference proteome</keyword>
<dbReference type="SUPFAM" id="SSF56214">
    <property type="entry name" value="4'-phosphopantetheinyl transferase"/>
    <property type="match status" value="2"/>
</dbReference>
<dbReference type="GO" id="GO:0008897">
    <property type="term" value="F:holo-[acyl-carrier-protein] synthase activity"/>
    <property type="evidence" value="ECO:0007669"/>
    <property type="project" value="UniProtKB-EC"/>
</dbReference>
<evidence type="ECO:0000256" key="3">
    <source>
        <dbReference type="ARBA" id="ARBA00050875"/>
    </source>
</evidence>
<dbReference type="KEGG" id="ure:UREG_00796"/>
<dbReference type="RefSeq" id="XP_002541282.1">
    <property type="nucleotide sequence ID" value="XM_002541236.1"/>
</dbReference>